<evidence type="ECO:0008006" key="8">
    <source>
        <dbReference type="Google" id="ProtNLM"/>
    </source>
</evidence>
<dbReference type="Gramene" id="Pp3c16_23700V3.2">
    <property type="protein sequence ID" value="Pp3c16_23700V3.2"/>
    <property type="gene ID" value="Pp3c16_23700"/>
</dbReference>
<dbReference type="Gene3D" id="3.10.28.10">
    <property type="entry name" value="Homing endonucleases"/>
    <property type="match status" value="1"/>
</dbReference>
<dbReference type="PROSITE" id="PS51375">
    <property type="entry name" value="PPR"/>
    <property type="match status" value="3"/>
</dbReference>
<feature type="repeat" description="PPR" evidence="2">
    <location>
        <begin position="398"/>
        <end position="432"/>
    </location>
</feature>
<dbReference type="Pfam" id="PF03161">
    <property type="entry name" value="LAGLIDADG_2"/>
    <property type="match status" value="1"/>
</dbReference>
<reference evidence="6 7" key="2">
    <citation type="journal article" date="2018" name="Plant J.">
        <title>The Physcomitrella patens chromosome-scale assembly reveals moss genome structure and evolution.</title>
        <authorList>
            <person name="Lang D."/>
            <person name="Ullrich K.K."/>
            <person name="Murat F."/>
            <person name="Fuchs J."/>
            <person name="Jenkins J."/>
            <person name="Haas F.B."/>
            <person name="Piednoel M."/>
            <person name="Gundlach H."/>
            <person name="Van Bel M."/>
            <person name="Meyberg R."/>
            <person name="Vives C."/>
            <person name="Morata J."/>
            <person name="Symeonidi A."/>
            <person name="Hiss M."/>
            <person name="Muchero W."/>
            <person name="Kamisugi Y."/>
            <person name="Saleh O."/>
            <person name="Blanc G."/>
            <person name="Decker E.L."/>
            <person name="van Gessel N."/>
            <person name="Grimwood J."/>
            <person name="Hayes R.D."/>
            <person name="Graham S.W."/>
            <person name="Gunter L.E."/>
            <person name="McDaniel S.F."/>
            <person name="Hoernstein S.N.W."/>
            <person name="Larsson A."/>
            <person name="Li F.W."/>
            <person name="Perroud P.F."/>
            <person name="Phillips J."/>
            <person name="Ranjan P."/>
            <person name="Rokshar D.S."/>
            <person name="Rothfels C.J."/>
            <person name="Schneider L."/>
            <person name="Shu S."/>
            <person name="Stevenson D.W."/>
            <person name="Thummler F."/>
            <person name="Tillich M."/>
            <person name="Villarreal Aguilar J.C."/>
            <person name="Widiez T."/>
            <person name="Wong G.K."/>
            <person name="Wymore A."/>
            <person name="Zhang Y."/>
            <person name="Zimmer A.D."/>
            <person name="Quatrano R.S."/>
            <person name="Mayer K.F.X."/>
            <person name="Goodstein D."/>
            <person name="Casacuberta J.M."/>
            <person name="Vandepoele K."/>
            <person name="Reski R."/>
            <person name="Cuming A.C."/>
            <person name="Tuskan G.A."/>
            <person name="Maumus F."/>
            <person name="Salse J."/>
            <person name="Schmutz J."/>
            <person name="Rensing S.A."/>
        </authorList>
    </citation>
    <scope>NUCLEOTIDE SEQUENCE [LARGE SCALE GENOMIC DNA]</scope>
    <source>
        <strain evidence="6 7">cv. Gransden 2004</strain>
    </source>
</reference>
<accession>A0A7I4B7M8</accession>
<feature type="compositionally biased region" description="Gly residues" evidence="3">
    <location>
        <begin position="59"/>
        <end position="72"/>
    </location>
</feature>
<feature type="compositionally biased region" description="Basic and acidic residues" evidence="3">
    <location>
        <begin position="81"/>
        <end position="98"/>
    </location>
</feature>
<dbReference type="AlphaFoldDB" id="A0A7I4B7M8"/>
<dbReference type="InterPro" id="IPR052500">
    <property type="entry name" value="Chloro/Mito_RNA_Process"/>
</dbReference>
<dbReference type="InterPro" id="IPR002885">
    <property type="entry name" value="PPR_rpt"/>
</dbReference>
<dbReference type="InterPro" id="IPR004860">
    <property type="entry name" value="LAGLIDADG_dom"/>
</dbReference>
<dbReference type="InterPro" id="IPR027434">
    <property type="entry name" value="Homing_endonucl"/>
</dbReference>
<feature type="domain" description="Homing endonuclease LAGLIDADG" evidence="4">
    <location>
        <begin position="604"/>
        <end position="720"/>
    </location>
</feature>
<dbReference type="Pfam" id="PF13041">
    <property type="entry name" value="PPR_2"/>
    <property type="match status" value="1"/>
</dbReference>
<dbReference type="GO" id="GO:0004519">
    <property type="term" value="F:endonuclease activity"/>
    <property type="evidence" value="ECO:0007669"/>
    <property type="project" value="InterPro"/>
</dbReference>
<evidence type="ECO:0000256" key="3">
    <source>
        <dbReference type="SAM" id="MobiDB-lite"/>
    </source>
</evidence>
<protein>
    <recommendedName>
        <fullName evidence="8">Pentacotripeptide-repeat region of PRORP domain-containing protein</fullName>
    </recommendedName>
</protein>
<evidence type="ECO:0000256" key="1">
    <source>
        <dbReference type="ARBA" id="ARBA00022737"/>
    </source>
</evidence>
<feature type="region of interest" description="Disordered" evidence="3">
    <location>
        <begin position="1"/>
        <end position="117"/>
    </location>
</feature>
<dbReference type="PANTHER" id="PTHR47539">
    <property type="entry name" value="PENTATRICOPEPTIDE REPEAT-CONTAINING PROTEIN OTP51, CHLOROPLASTIC"/>
    <property type="match status" value="1"/>
</dbReference>
<evidence type="ECO:0000313" key="7">
    <source>
        <dbReference type="Proteomes" id="UP000006727"/>
    </source>
</evidence>
<keyword evidence="7" id="KW-1185">Reference proteome</keyword>
<name>A0A7I4B7M8_PHYPA</name>
<evidence type="ECO:0000259" key="5">
    <source>
        <dbReference type="Pfam" id="PF17177"/>
    </source>
</evidence>
<keyword evidence="1" id="KW-0677">Repeat</keyword>
<proteinExistence type="predicted"/>
<feature type="repeat" description="PPR" evidence="2">
    <location>
        <begin position="538"/>
        <end position="572"/>
    </location>
</feature>
<sequence length="795" mass="90437">MKGGRGRFRELLDDRWRENASRPPSPYYKDSNSESGAPERWNSTQEARGVRGNYRSSGRGRGALGGRGGSFKGGRSSSDFRGNRFGEDGRVQDSRERFGVNSPKTPRRGQLFEGEEKWQRKVRKKKAQTSFLQDYDESLSDDPGERGRGYQDVNENNVGESEGGDEGGVEVWRRKKIGWLCKEIPALRPGGIVTMLNSQRKWIKAVDAKEVVETLMRRDEILRAYRVLKWTMQQPWYENDFDLNTKMVNTLGTKGKLMRMRELFDTIIATGAVPDISTYIILIKADIADGSGDSLDHAFAIYNQMEQLGGYQQPAALAYTLSQAFTDRKGATHIRNLLKADALFENMRKKSVLWCMGLNSTQWAVIFSGVIHMHSFQGNVARVKDLVADMKEAALPLSRDCYTALIRVAAKDGNITEAESVFKDLLSAGHQPDWRSYISLIETYGAGGLPDKVQSTFDKMVAEGIHINLNVYQAVIKAMIKMGSIEGALSALEKAEEKFSFALHNSYNLLMEWYRSKDMLVDVEVVVERMKEKKCRPNLQAYNNLIESFILRGQLDKAEGVYEDMNNKGFQPNLQTYCLMIEAFSRAERHERVKDCYALLTERKMQAPRMEVDDDLGKKYHFSTVSHVSLQFYAQQYRPEGQPVIPRLIHRWLNPLSLAYWYMYGGEKCKETRGIILNACQYTSMELTLVVKSLKAGTVDCFVRKRRSGNVLCFTGESAARIWKLMEPHILDEVKDLLRPDISSSMDDTGLKDEPEAFDDELELKVTNEDDLVNEDNFMRTDIGVTYNNDSDLDT</sequence>
<dbReference type="SUPFAM" id="SSF55608">
    <property type="entry name" value="Homing endonucleases"/>
    <property type="match status" value="1"/>
</dbReference>
<organism evidence="6 7">
    <name type="scientific">Physcomitrium patens</name>
    <name type="common">Spreading-leaved earth moss</name>
    <name type="synonym">Physcomitrella patens</name>
    <dbReference type="NCBI Taxonomy" id="3218"/>
    <lineage>
        <taxon>Eukaryota</taxon>
        <taxon>Viridiplantae</taxon>
        <taxon>Streptophyta</taxon>
        <taxon>Embryophyta</taxon>
        <taxon>Bryophyta</taxon>
        <taxon>Bryophytina</taxon>
        <taxon>Bryopsida</taxon>
        <taxon>Funariidae</taxon>
        <taxon>Funariales</taxon>
        <taxon>Funariaceae</taxon>
        <taxon>Physcomitrium</taxon>
    </lineage>
</organism>
<dbReference type="NCBIfam" id="TIGR00756">
    <property type="entry name" value="PPR"/>
    <property type="match status" value="3"/>
</dbReference>
<dbReference type="EMBL" id="ABEU02000016">
    <property type="status" value="NOT_ANNOTATED_CDS"/>
    <property type="molecule type" value="Genomic_DNA"/>
</dbReference>
<evidence type="ECO:0000259" key="4">
    <source>
        <dbReference type="Pfam" id="PF03161"/>
    </source>
</evidence>
<feature type="domain" description="PROP1-like PPR" evidence="5">
    <location>
        <begin position="340"/>
        <end position="517"/>
    </location>
</feature>
<reference evidence="6 7" key="1">
    <citation type="journal article" date="2008" name="Science">
        <title>The Physcomitrella genome reveals evolutionary insights into the conquest of land by plants.</title>
        <authorList>
            <person name="Rensing S."/>
            <person name="Lang D."/>
            <person name="Zimmer A."/>
            <person name="Terry A."/>
            <person name="Salamov A."/>
            <person name="Shapiro H."/>
            <person name="Nishiyama T."/>
            <person name="Perroud P.-F."/>
            <person name="Lindquist E."/>
            <person name="Kamisugi Y."/>
            <person name="Tanahashi T."/>
            <person name="Sakakibara K."/>
            <person name="Fujita T."/>
            <person name="Oishi K."/>
            <person name="Shin-I T."/>
            <person name="Kuroki Y."/>
            <person name="Toyoda A."/>
            <person name="Suzuki Y."/>
            <person name="Hashimoto A."/>
            <person name="Yamaguchi K."/>
            <person name="Sugano A."/>
            <person name="Kohara Y."/>
            <person name="Fujiyama A."/>
            <person name="Anterola A."/>
            <person name="Aoki S."/>
            <person name="Ashton N."/>
            <person name="Barbazuk W.B."/>
            <person name="Barker E."/>
            <person name="Bennetzen J."/>
            <person name="Bezanilla M."/>
            <person name="Blankenship R."/>
            <person name="Cho S.H."/>
            <person name="Dutcher S."/>
            <person name="Estelle M."/>
            <person name="Fawcett J.A."/>
            <person name="Gundlach H."/>
            <person name="Hanada K."/>
            <person name="Heyl A."/>
            <person name="Hicks K.A."/>
            <person name="Hugh J."/>
            <person name="Lohr M."/>
            <person name="Mayer K."/>
            <person name="Melkozernov A."/>
            <person name="Murata T."/>
            <person name="Nelson D."/>
            <person name="Pils B."/>
            <person name="Prigge M."/>
            <person name="Reiss B."/>
            <person name="Renner T."/>
            <person name="Rombauts S."/>
            <person name="Rushton P."/>
            <person name="Sanderfoot A."/>
            <person name="Schween G."/>
            <person name="Shiu S.-H."/>
            <person name="Stueber K."/>
            <person name="Theodoulou F.L."/>
            <person name="Tu H."/>
            <person name="Van de Peer Y."/>
            <person name="Verrier P.J."/>
            <person name="Waters E."/>
            <person name="Wood A."/>
            <person name="Yang L."/>
            <person name="Cove D."/>
            <person name="Cuming A."/>
            <person name="Hasebe M."/>
            <person name="Lucas S."/>
            <person name="Mishler D.B."/>
            <person name="Reski R."/>
            <person name="Grigoriev I."/>
            <person name="Quatrano R.S."/>
            <person name="Boore J.L."/>
        </authorList>
    </citation>
    <scope>NUCLEOTIDE SEQUENCE [LARGE SCALE GENOMIC DNA]</scope>
    <source>
        <strain evidence="6 7">cv. Gransden 2004</strain>
    </source>
</reference>
<dbReference type="EnsemblPlants" id="Pp3c16_23700V3.2">
    <property type="protein sequence ID" value="Pp3c16_23700V3.2"/>
    <property type="gene ID" value="Pp3c16_23700"/>
</dbReference>
<feature type="compositionally biased region" description="Basic and acidic residues" evidence="3">
    <location>
        <begin position="7"/>
        <end position="20"/>
    </location>
</feature>
<dbReference type="InterPro" id="IPR011990">
    <property type="entry name" value="TPR-like_helical_dom_sf"/>
</dbReference>
<reference evidence="6" key="3">
    <citation type="submission" date="2020-12" db="UniProtKB">
        <authorList>
            <consortium name="EnsemblPlants"/>
        </authorList>
    </citation>
    <scope>IDENTIFICATION</scope>
</reference>
<dbReference type="Proteomes" id="UP000006727">
    <property type="component" value="Chromosome 16"/>
</dbReference>
<feature type="repeat" description="PPR" evidence="2">
    <location>
        <begin position="433"/>
        <end position="467"/>
    </location>
</feature>
<evidence type="ECO:0000256" key="2">
    <source>
        <dbReference type="PROSITE-ProRule" id="PRU00708"/>
    </source>
</evidence>
<dbReference type="Gene3D" id="1.25.40.10">
    <property type="entry name" value="Tetratricopeptide repeat domain"/>
    <property type="match status" value="3"/>
</dbReference>
<dbReference type="Pfam" id="PF17177">
    <property type="entry name" value="PPR_long"/>
    <property type="match status" value="1"/>
</dbReference>
<evidence type="ECO:0000313" key="6">
    <source>
        <dbReference type="EnsemblPlants" id="Pp3c16_23700V3.2"/>
    </source>
</evidence>
<feature type="region of interest" description="Disordered" evidence="3">
    <location>
        <begin position="131"/>
        <end position="167"/>
    </location>
</feature>
<dbReference type="PANTHER" id="PTHR47539:SF1">
    <property type="entry name" value="PENTATRICOPEPTIDE REPEAT-CONTAINING PROTEIN OTP51, CHLOROPLASTIC"/>
    <property type="match status" value="1"/>
</dbReference>
<gene>
    <name evidence="6" type="primary">LOC112293954</name>
</gene>
<dbReference type="InterPro" id="IPR033443">
    <property type="entry name" value="PROP1-like_PPR_dom"/>
</dbReference>